<dbReference type="FunFam" id="3.40.640.10:FF:000089">
    <property type="entry name" value="Aminotransferase, DegT/DnrJ/EryC1/StrS family"/>
    <property type="match status" value="1"/>
</dbReference>
<dbReference type="GO" id="GO:0030170">
    <property type="term" value="F:pyridoxal phosphate binding"/>
    <property type="evidence" value="ECO:0007669"/>
    <property type="project" value="UniProtKB-ARBA"/>
</dbReference>
<name>A0A150XC20_ROSEK</name>
<gene>
    <name evidence="6" type="ORF">MB14_03165</name>
</gene>
<organism evidence="6 7">
    <name type="scientific">Roseivirga ehrenbergii (strain DSM 102268 / JCM 13514 / KCTC 12282 / NCIMB 14502 / KMM 6017)</name>
    <dbReference type="NCBI Taxonomy" id="279360"/>
    <lineage>
        <taxon>Bacteria</taxon>
        <taxon>Pseudomonadati</taxon>
        <taxon>Bacteroidota</taxon>
        <taxon>Cytophagia</taxon>
        <taxon>Cytophagales</taxon>
        <taxon>Roseivirgaceae</taxon>
        <taxon>Roseivirga</taxon>
    </lineage>
</organism>
<dbReference type="AlphaFoldDB" id="A0A150XC20"/>
<evidence type="ECO:0000256" key="5">
    <source>
        <dbReference type="RuleBase" id="RU004508"/>
    </source>
</evidence>
<feature type="modified residue" description="N6-(pyridoxal phosphate)lysine" evidence="4">
    <location>
        <position position="192"/>
    </location>
</feature>
<dbReference type="Gene3D" id="3.40.640.10">
    <property type="entry name" value="Type I PLP-dependent aspartate aminotransferase-like (Major domain)"/>
    <property type="match status" value="1"/>
</dbReference>
<comment type="similarity">
    <text evidence="2 5">Belongs to the DegT/DnrJ/EryC1 family.</text>
</comment>
<dbReference type="InterPro" id="IPR015422">
    <property type="entry name" value="PyrdxlP-dep_Trfase_small"/>
</dbReference>
<evidence type="ECO:0000256" key="1">
    <source>
        <dbReference type="ARBA" id="ARBA00022898"/>
    </source>
</evidence>
<dbReference type="Pfam" id="PF01041">
    <property type="entry name" value="DegT_DnrJ_EryC1"/>
    <property type="match status" value="1"/>
</dbReference>
<comment type="caution">
    <text evidence="6">The sequence shown here is derived from an EMBL/GenBank/DDBJ whole genome shotgun (WGS) entry which is preliminary data.</text>
</comment>
<dbReference type="STRING" id="279360.MB14_03165"/>
<keyword evidence="7" id="KW-1185">Reference proteome</keyword>
<protein>
    <submittedName>
        <fullName evidence="6">Transcriptional regulator</fullName>
    </submittedName>
</protein>
<dbReference type="OrthoDB" id="9804264at2"/>
<proteinExistence type="inferred from homology"/>
<dbReference type="InterPro" id="IPR015421">
    <property type="entry name" value="PyrdxlP-dep_Trfase_major"/>
</dbReference>
<dbReference type="RefSeq" id="WP_062591341.1">
    <property type="nucleotide sequence ID" value="NZ_LQZQ01000023.1"/>
</dbReference>
<evidence type="ECO:0000256" key="4">
    <source>
        <dbReference type="PIRSR" id="PIRSR000390-2"/>
    </source>
</evidence>
<dbReference type="SUPFAM" id="SSF53383">
    <property type="entry name" value="PLP-dependent transferases"/>
    <property type="match status" value="1"/>
</dbReference>
<reference evidence="6" key="1">
    <citation type="submission" date="2016-01" db="EMBL/GenBank/DDBJ databases">
        <title>Genome sequencing of Roseivirga ehrenbergii KMM 6017.</title>
        <authorList>
            <person name="Selvaratnam C."/>
            <person name="Thevarajoo S."/>
            <person name="Goh K.M."/>
            <person name="Ee R."/>
            <person name="Chan K.-G."/>
            <person name="Chong C.S."/>
        </authorList>
    </citation>
    <scope>NUCLEOTIDE SEQUENCE [LARGE SCALE GENOMIC DNA]</scope>
    <source>
        <strain evidence="6">KMM 6017</strain>
    </source>
</reference>
<dbReference type="Gene3D" id="3.90.1150.10">
    <property type="entry name" value="Aspartate Aminotransferase, domain 1"/>
    <property type="match status" value="1"/>
</dbReference>
<evidence type="ECO:0000313" key="6">
    <source>
        <dbReference type="EMBL" id="KYG76263.1"/>
    </source>
</evidence>
<sequence>MEPIRMVDLVGQYAKIKEEIKEEINQVLDNATFINGPAVSDFQSELEKYLSVKHVIPCANGTDALQVIMMAYDFPKGAEVIVPSFTYVATVEVIALLGLRPVFVEVYPDTFNIDIEDLESKITDHTVAIVPVHLYGQCADMERLMKVAKKHDLKVFEDTAQAIGANYKFSDGNTVKAGTIGDAGATSFFPSKNLGAYGDGGAIMTNDDELAAKLRMIVNHGQSERYYHDSIGVNSRLDSIQAAILKVKLKYLDGYNQARQQVADKYNSAFATTDEIITPITANFTNHVYHQYTIKLKDASKRNELNKYLAAQGIPSMIYYPVPNHLQKAYSYHGYKEGDFKITEDLCSRVISFPIHTEMQSEQQDFIIENVLKFFSL</sequence>
<accession>A0A150XC20</accession>
<dbReference type="InterPro" id="IPR015424">
    <property type="entry name" value="PyrdxlP-dep_Trfase"/>
</dbReference>
<dbReference type="GO" id="GO:0000271">
    <property type="term" value="P:polysaccharide biosynthetic process"/>
    <property type="evidence" value="ECO:0007669"/>
    <property type="project" value="TreeGrafter"/>
</dbReference>
<dbReference type="PANTHER" id="PTHR30244">
    <property type="entry name" value="TRANSAMINASE"/>
    <property type="match status" value="1"/>
</dbReference>
<dbReference type="PIRSF" id="PIRSF000390">
    <property type="entry name" value="PLP_StrS"/>
    <property type="match status" value="1"/>
</dbReference>
<dbReference type="InterPro" id="IPR000653">
    <property type="entry name" value="DegT/StrS_aminotransferase"/>
</dbReference>
<feature type="active site" description="Proton acceptor" evidence="3">
    <location>
        <position position="192"/>
    </location>
</feature>
<dbReference type="GO" id="GO:0008483">
    <property type="term" value="F:transaminase activity"/>
    <property type="evidence" value="ECO:0007669"/>
    <property type="project" value="TreeGrafter"/>
</dbReference>
<dbReference type="EMBL" id="LQZQ01000023">
    <property type="protein sequence ID" value="KYG76263.1"/>
    <property type="molecule type" value="Genomic_DNA"/>
</dbReference>
<dbReference type="CDD" id="cd00616">
    <property type="entry name" value="AHBA_syn"/>
    <property type="match status" value="1"/>
</dbReference>
<evidence type="ECO:0000313" key="7">
    <source>
        <dbReference type="Proteomes" id="UP000075583"/>
    </source>
</evidence>
<dbReference type="Proteomes" id="UP000075583">
    <property type="component" value="Unassembled WGS sequence"/>
</dbReference>
<evidence type="ECO:0000256" key="3">
    <source>
        <dbReference type="PIRSR" id="PIRSR000390-1"/>
    </source>
</evidence>
<evidence type="ECO:0000256" key="2">
    <source>
        <dbReference type="ARBA" id="ARBA00037999"/>
    </source>
</evidence>
<keyword evidence="1 4" id="KW-0663">Pyridoxal phosphate</keyword>
<dbReference type="PANTHER" id="PTHR30244:SF36">
    <property type="entry name" value="3-OXO-GLUCOSE-6-PHOSPHATE:GLUTAMATE AMINOTRANSFERASE"/>
    <property type="match status" value="1"/>
</dbReference>